<sequence>MTARTIAPGTSSATPNKGRWIAAIAVLVLLTEQTALGFTLIAPALTGLAMKYETTQIIWAITIFTLIGGVVTPVIGKLGDRYGKRRVLVAAAVISLIGSVICALAPGFGLFLFGRALMGLSTAFLPVTFALIRDVFPESFRAMSIGIATNGVGVVTIVGPFLAGYLIDNYSISAVFWFVTAISAIGAAGTLALVPESTIRVRSRIDLIGVIGLMAALLLVLYGISQIQTWTVTDYRTLLTIGGGLVILAGWWRYEASTTEPFIDTNLLSSRPVATTIFSYAFAGGATTVMASYLPSMLQTPRALGVDYGFGLSATGVAKYLILAGVLTVLGGLIVGALAPRFGYRIFLLIGSAVMGTGALGLAFGHSEPWMPILSYGLVGLGAMVYAAGPGLLMVLAPAESRGASAGMMGAISAAIGSACAQLAGLALSKNVGQLVGGYPIYTARGFTIVFLIAVGMCVVAILIALAIPRNERVVVEPVVEEVAR</sequence>
<dbReference type="EMBL" id="BAAALG010000011">
    <property type="protein sequence ID" value="GAA1105529.1"/>
    <property type="molecule type" value="Genomic_DNA"/>
</dbReference>
<dbReference type="InterPro" id="IPR011701">
    <property type="entry name" value="MFS"/>
</dbReference>
<keyword evidence="9" id="KW-1185">Reference proteome</keyword>
<name>A0ABN1TW25_9ACTN</name>
<keyword evidence="2" id="KW-0813">Transport</keyword>
<keyword evidence="5 6" id="KW-0472">Membrane</keyword>
<evidence type="ECO:0000256" key="4">
    <source>
        <dbReference type="ARBA" id="ARBA00022989"/>
    </source>
</evidence>
<feature type="transmembrane region" description="Helical" evidence="6">
    <location>
        <begin position="448"/>
        <end position="468"/>
    </location>
</feature>
<dbReference type="InterPro" id="IPR020846">
    <property type="entry name" value="MFS_dom"/>
</dbReference>
<feature type="transmembrane region" description="Helical" evidence="6">
    <location>
        <begin position="57"/>
        <end position="75"/>
    </location>
</feature>
<reference evidence="8 9" key="1">
    <citation type="journal article" date="2019" name="Int. J. Syst. Evol. Microbiol.">
        <title>The Global Catalogue of Microorganisms (GCM) 10K type strain sequencing project: providing services to taxonomists for standard genome sequencing and annotation.</title>
        <authorList>
            <consortium name="The Broad Institute Genomics Platform"/>
            <consortium name="The Broad Institute Genome Sequencing Center for Infectious Disease"/>
            <person name="Wu L."/>
            <person name="Ma J."/>
        </authorList>
    </citation>
    <scope>NUCLEOTIDE SEQUENCE [LARGE SCALE GENOMIC DNA]</scope>
    <source>
        <strain evidence="8 9">JCM 13008</strain>
    </source>
</reference>
<feature type="transmembrane region" description="Helical" evidence="6">
    <location>
        <begin position="235"/>
        <end position="252"/>
    </location>
</feature>
<dbReference type="SUPFAM" id="SSF103473">
    <property type="entry name" value="MFS general substrate transporter"/>
    <property type="match status" value="1"/>
</dbReference>
<evidence type="ECO:0000313" key="8">
    <source>
        <dbReference type="EMBL" id="GAA1105529.1"/>
    </source>
</evidence>
<feature type="transmembrane region" description="Helical" evidence="6">
    <location>
        <begin position="408"/>
        <end position="428"/>
    </location>
</feature>
<feature type="domain" description="Major facilitator superfamily (MFS) profile" evidence="7">
    <location>
        <begin position="18"/>
        <end position="473"/>
    </location>
</feature>
<dbReference type="Gene3D" id="1.20.1250.20">
    <property type="entry name" value="MFS general substrate transporter like domains"/>
    <property type="match status" value="1"/>
</dbReference>
<dbReference type="InterPro" id="IPR036259">
    <property type="entry name" value="MFS_trans_sf"/>
</dbReference>
<gene>
    <name evidence="8" type="ORF">GCM10009668_26200</name>
</gene>
<evidence type="ECO:0000256" key="3">
    <source>
        <dbReference type="ARBA" id="ARBA00022692"/>
    </source>
</evidence>
<evidence type="ECO:0000256" key="5">
    <source>
        <dbReference type="ARBA" id="ARBA00023136"/>
    </source>
</evidence>
<feature type="transmembrane region" description="Helical" evidence="6">
    <location>
        <begin position="346"/>
        <end position="367"/>
    </location>
</feature>
<organism evidence="8 9">
    <name type="scientific">Nocardioides dubius</name>
    <dbReference type="NCBI Taxonomy" id="317019"/>
    <lineage>
        <taxon>Bacteria</taxon>
        <taxon>Bacillati</taxon>
        <taxon>Actinomycetota</taxon>
        <taxon>Actinomycetes</taxon>
        <taxon>Propionibacteriales</taxon>
        <taxon>Nocardioidaceae</taxon>
        <taxon>Nocardioides</taxon>
    </lineage>
</organism>
<dbReference type="RefSeq" id="WP_343995128.1">
    <property type="nucleotide sequence ID" value="NZ_BAAALG010000011.1"/>
</dbReference>
<evidence type="ECO:0000259" key="7">
    <source>
        <dbReference type="PROSITE" id="PS50850"/>
    </source>
</evidence>
<feature type="transmembrane region" description="Helical" evidence="6">
    <location>
        <begin position="373"/>
        <end position="396"/>
    </location>
</feature>
<comment type="caution">
    <text evidence="8">The sequence shown here is derived from an EMBL/GenBank/DDBJ whole genome shotgun (WGS) entry which is preliminary data.</text>
</comment>
<evidence type="ECO:0000256" key="1">
    <source>
        <dbReference type="ARBA" id="ARBA00004651"/>
    </source>
</evidence>
<dbReference type="PANTHER" id="PTHR42718:SF9">
    <property type="entry name" value="MAJOR FACILITATOR SUPERFAMILY MULTIDRUG TRANSPORTER MFSC"/>
    <property type="match status" value="1"/>
</dbReference>
<dbReference type="Gene3D" id="1.20.1720.10">
    <property type="entry name" value="Multidrug resistance protein D"/>
    <property type="match status" value="1"/>
</dbReference>
<keyword evidence="4 6" id="KW-1133">Transmembrane helix</keyword>
<accession>A0ABN1TW25</accession>
<feature type="transmembrane region" description="Helical" evidence="6">
    <location>
        <begin position="273"/>
        <end position="294"/>
    </location>
</feature>
<feature type="transmembrane region" description="Helical" evidence="6">
    <location>
        <begin position="144"/>
        <end position="167"/>
    </location>
</feature>
<proteinExistence type="predicted"/>
<dbReference type="Proteomes" id="UP001501581">
    <property type="component" value="Unassembled WGS sequence"/>
</dbReference>
<evidence type="ECO:0000256" key="2">
    <source>
        <dbReference type="ARBA" id="ARBA00022448"/>
    </source>
</evidence>
<keyword evidence="3 6" id="KW-0812">Transmembrane</keyword>
<dbReference type="PANTHER" id="PTHR42718">
    <property type="entry name" value="MAJOR FACILITATOR SUPERFAMILY MULTIDRUG TRANSPORTER MFSC"/>
    <property type="match status" value="1"/>
</dbReference>
<dbReference type="Pfam" id="PF07690">
    <property type="entry name" value="MFS_1"/>
    <property type="match status" value="1"/>
</dbReference>
<feature type="transmembrane region" description="Helical" evidence="6">
    <location>
        <begin position="173"/>
        <end position="193"/>
    </location>
</feature>
<evidence type="ECO:0000256" key="6">
    <source>
        <dbReference type="SAM" id="Phobius"/>
    </source>
</evidence>
<feature type="transmembrane region" description="Helical" evidence="6">
    <location>
        <begin position="87"/>
        <end position="106"/>
    </location>
</feature>
<feature type="transmembrane region" description="Helical" evidence="6">
    <location>
        <begin position="320"/>
        <end position="339"/>
    </location>
</feature>
<feature type="transmembrane region" description="Helical" evidence="6">
    <location>
        <begin position="20"/>
        <end position="45"/>
    </location>
</feature>
<feature type="transmembrane region" description="Helical" evidence="6">
    <location>
        <begin position="112"/>
        <end position="132"/>
    </location>
</feature>
<evidence type="ECO:0000313" key="9">
    <source>
        <dbReference type="Proteomes" id="UP001501581"/>
    </source>
</evidence>
<feature type="transmembrane region" description="Helical" evidence="6">
    <location>
        <begin position="205"/>
        <end position="223"/>
    </location>
</feature>
<dbReference type="PROSITE" id="PS50850">
    <property type="entry name" value="MFS"/>
    <property type="match status" value="1"/>
</dbReference>
<protein>
    <submittedName>
        <fullName evidence="8">MFS transporter</fullName>
    </submittedName>
</protein>
<comment type="subcellular location">
    <subcellularLocation>
        <location evidence="1">Cell membrane</location>
        <topology evidence="1">Multi-pass membrane protein</topology>
    </subcellularLocation>
</comment>